<accession>A0A095ZSK9</accession>
<dbReference type="Proteomes" id="UP000029556">
    <property type="component" value="Unassembled WGS sequence"/>
</dbReference>
<dbReference type="EMBL" id="JRNN01000007">
    <property type="protein sequence ID" value="KGF37351.1"/>
    <property type="molecule type" value="Genomic_DNA"/>
</dbReference>
<name>A0A095ZSK9_9BACT</name>
<reference evidence="1 2" key="1">
    <citation type="submission" date="2014-07" db="EMBL/GenBank/DDBJ databases">
        <authorList>
            <person name="McCorrison J."/>
            <person name="Sanka R."/>
            <person name="Torralba M."/>
            <person name="Gillis M."/>
            <person name="Haft D.H."/>
            <person name="Methe B."/>
            <person name="Sutton G."/>
            <person name="Nelson K.E."/>
        </authorList>
    </citation>
    <scope>NUCLEOTIDE SEQUENCE [LARGE SCALE GENOMIC DNA]</scope>
    <source>
        <strain evidence="1 2">DNF00853</strain>
    </source>
</reference>
<proteinExistence type="predicted"/>
<evidence type="ECO:0000313" key="2">
    <source>
        <dbReference type="Proteomes" id="UP000029556"/>
    </source>
</evidence>
<evidence type="ECO:0000313" key="1">
    <source>
        <dbReference type="EMBL" id="KGF37351.1"/>
    </source>
</evidence>
<protein>
    <submittedName>
        <fullName evidence="1">Uncharacterized protein</fullName>
    </submittedName>
</protein>
<sequence>MIHSFYDFGYILSKLMAWVYGRTFIQRFFIHPSTRMSSQQNLLVDEKTVQNAQQVFFRWDSMSTKVSIFFEKAMSLPLFSKLLTRWRT</sequence>
<dbReference type="AlphaFoldDB" id="A0A095ZSK9"/>
<gene>
    <name evidence="1" type="ORF">HMPREF2137_00550</name>
</gene>
<comment type="caution">
    <text evidence="1">The sequence shown here is derived from an EMBL/GenBank/DDBJ whole genome shotgun (WGS) entry which is preliminary data.</text>
</comment>
<organism evidence="1 2">
    <name type="scientific">Hoylesella buccalis DNF00853</name>
    <dbReference type="NCBI Taxonomy" id="1401074"/>
    <lineage>
        <taxon>Bacteria</taxon>
        <taxon>Pseudomonadati</taxon>
        <taxon>Bacteroidota</taxon>
        <taxon>Bacteroidia</taxon>
        <taxon>Bacteroidales</taxon>
        <taxon>Prevotellaceae</taxon>
        <taxon>Hoylesella</taxon>
    </lineage>
</organism>